<organism evidence="3 4">
    <name type="scientific">Cucumis melo var. makuwa</name>
    <name type="common">Oriental melon</name>
    <dbReference type="NCBI Taxonomy" id="1194695"/>
    <lineage>
        <taxon>Eukaryota</taxon>
        <taxon>Viridiplantae</taxon>
        <taxon>Streptophyta</taxon>
        <taxon>Embryophyta</taxon>
        <taxon>Tracheophyta</taxon>
        <taxon>Spermatophyta</taxon>
        <taxon>Magnoliopsida</taxon>
        <taxon>eudicotyledons</taxon>
        <taxon>Gunneridae</taxon>
        <taxon>Pentapetalae</taxon>
        <taxon>rosids</taxon>
        <taxon>fabids</taxon>
        <taxon>Cucurbitales</taxon>
        <taxon>Cucurbitaceae</taxon>
        <taxon>Benincaseae</taxon>
        <taxon>Cucumis</taxon>
    </lineage>
</organism>
<feature type="chain" id="PRO_5022984508" evidence="1">
    <location>
        <begin position="21"/>
        <end position="363"/>
    </location>
</feature>
<protein>
    <submittedName>
        <fullName evidence="3">Retrotransposon protein</fullName>
    </submittedName>
</protein>
<evidence type="ECO:0000313" key="3">
    <source>
        <dbReference type="EMBL" id="KAA0060635.1"/>
    </source>
</evidence>
<dbReference type="EMBL" id="SSTE01005668">
    <property type="protein sequence ID" value="KAA0060635.1"/>
    <property type="molecule type" value="Genomic_DNA"/>
</dbReference>
<dbReference type="PANTHER" id="PTHR46250">
    <property type="entry name" value="MYB/SANT-LIKE DNA-BINDING DOMAIN PROTEIN-RELATED"/>
    <property type="match status" value="1"/>
</dbReference>
<sequence>MDRRCFVILCHLLRNSAGLASIEIIDVEEMVVMFLYILTYDVKNREIQWEFMQSVFGDCDTKGDFVFVLTGWKGTSANSCILCDVISRLNNLKVSKGMVLLPMRCRVPNSEGFLAPYRGKDITSKSDVERKIHRSTGNPSRKVVLPYTSPMLSDTGMLSTSQPHHMASSSRDLKHLWIKEKDATLVECLVKLVNSSGWWSDNGTFGLGYYSQLTRMMAQKMSGPNIQATTIDSCIKTMEKTFHAISEIRGPSCSGFSWNDELNYIIVEKDVFDNWMKGLNMSPDEFMDSRLGRSGDGRNASSRLKRKRCGRLIETANIIQNAMEYANGQLNRIVDWLILRNQDASVTQQEVVRQLQAIHELNY</sequence>
<feature type="domain" description="DUF8040" evidence="2">
    <location>
        <begin position="1"/>
        <end position="54"/>
    </location>
</feature>
<comment type="caution">
    <text evidence="3">The sequence shown here is derived from an EMBL/GenBank/DDBJ whole genome shotgun (WGS) entry which is preliminary data.</text>
</comment>
<evidence type="ECO:0000313" key="4">
    <source>
        <dbReference type="Proteomes" id="UP000321393"/>
    </source>
</evidence>
<dbReference type="Pfam" id="PF26138">
    <property type="entry name" value="DUF8040"/>
    <property type="match status" value="1"/>
</dbReference>
<reference evidence="3 4" key="1">
    <citation type="submission" date="2019-08" db="EMBL/GenBank/DDBJ databases">
        <title>Draft genome sequences of two oriental melons (Cucumis melo L. var makuwa).</title>
        <authorList>
            <person name="Kwon S.-Y."/>
        </authorList>
    </citation>
    <scope>NUCLEOTIDE SEQUENCE [LARGE SCALE GENOMIC DNA]</scope>
    <source>
        <strain evidence="4">cv. SW 3</strain>
        <tissue evidence="3">Leaf</tissue>
    </source>
</reference>
<proteinExistence type="predicted"/>
<dbReference type="AlphaFoldDB" id="A0A5A7V442"/>
<feature type="signal peptide" evidence="1">
    <location>
        <begin position="1"/>
        <end position="20"/>
    </location>
</feature>
<dbReference type="Proteomes" id="UP000321393">
    <property type="component" value="Unassembled WGS sequence"/>
</dbReference>
<dbReference type="PANTHER" id="PTHR46250:SF18">
    <property type="entry name" value="MYB_SANT-LIKE DOMAIN-CONTAINING PROTEIN"/>
    <property type="match status" value="1"/>
</dbReference>
<keyword evidence="1" id="KW-0732">Signal</keyword>
<name>A0A5A7V442_CUCMM</name>
<dbReference type="InterPro" id="IPR058353">
    <property type="entry name" value="DUF8040"/>
</dbReference>
<evidence type="ECO:0000256" key="1">
    <source>
        <dbReference type="SAM" id="SignalP"/>
    </source>
</evidence>
<evidence type="ECO:0000259" key="2">
    <source>
        <dbReference type="Pfam" id="PF26138"/>
    </source>
</evidence>
<dbReference type="OrthoDB" id="1746344at2759"/>
<accession>A0A5A7V442</accession>
<gene>
    <name evidence="3" type="ORF">E6C27_scaffold22G005190</name>
</gene>